<keyword evidence="2" id="KW-1185">Reference proteome</keyword>
<dbReference type="RefSeq" id="WP_203909279.1">
    <property type="nucleotide sequence ID" value="NZ_BONY01000019.1"/>
</dbReference>
<protein>
    <submittedName>
        <fullName evidence="1">Uncharacterized protein</fullName>
    </submittedName>
</protein>
<dbReference type="AlphaFoldDB" id="A0A8J3VGW9"/>
<gene>
    <name evidence="1" type="ORF">Rhe02_34930</name>
</gene>
<reference evidence="1" key="1">
    <citation type="submission" date="2021-01" db="EMBL/GenBank/DDBJ databases">
        <title>Whole genome shotgun sequence of Rhizocola hellebori NBRC 109834.</title>
        <authorList>
            <person name="Komaki H."/>
            <person name="Tamura T."/>
        </authorList>
    </citation>
    <scope>NUCLEOTIDE SEQUENCE</scope>
    <source>
        <strain evidence="1">NBRC 109834</strain>
    </source>
</reference>
<evidence type="ECO:0000313" key="2">
    <source>
        <dbReference type="Proteomes" id="UP000612899"/>
    </source>
</evidence>
<proteinExistence type="predicted"/>
<name>A0A8J3VGW9_9ACTN</name>
<accession>A0A8J3VGW9</accession>
<comment type="caution">
    <text evidence="1">The sequence shown here is derived from an EMBL/GenBank/DDBJ whole genome shotgun (WGS) entry which is preliminary data.</text>
</comment>
<evidence type="ECO:0000313" key="1">
    <source>
        <dbReference type="EMBL" id="GIH05426.1"/>
    </source>
</evidence>
<dbReference type="Proteomes" id="UP000612899">
    <property type="component" value="Unassembled WGS sequence"/>
</dbReference>
<dbReference type="EMBL" id="BONY01000019">
    <property type="protein sequence ID" value="GIH05426.1"/>
    <property type="molecule type" value="Genomic_DNA"/>
</dbReference>
<organism evidence="1 2">
    <name type="scientific">Rhizocola hellebori</name>
    <dbReference type="NCBI Taxonomy" id="1392758"/>
    <lineage>
        <taxon>Bacteria</taxon>
        <taxon>Bacillati</taxon>
        <taxon>Actinomycetota</taxon>
        <taxon>Actinomycetes</taxon>
        <taxon>Micromonosporales</taxon>
        <taxon>Micromonosporaceae</taxon>
        <taxon>Rhizocola</taxon>
    </lineage>
</organism>
<sequence>MQIPKFWAAVEGSATGPRGERLFRRVWGWSVSSAAEAMAVAQERLRSTLADIRSGAKVGGYYPRVPLREPIVDELSADGEQFLVVTRNRYGAEILNTDRVLIADVDLPELEQQRSGGLLRRMFRRSAPQDDPSPEPASVTQRLGTLASWADAHPSLGVIVYRTASGLRVFVTGVSEPATSAHGAQILAELDTDPIYRELCRTHGTFRARLTPKPWRLPGLKAPRDRWPFLDDGAQRRFQRWLDTYEADARDYAVCRRLAAHGPAPSALEAQIIGFHDDRTRVAAALPLA</sequence>